<dbReference type="Gene3D" id="3.40.50.720">
    <property type="entry name" value="NAD(P)-binding Rossmann-like Domain"/>
    <property type="match status" value="1"/>
</dbReference>
<dbReference type="PIRSF" id="PIRSF001439">
    <property type="entry name" value="CryM"/>
    <property type="match status" value="1"/>
</dbReference>
<comment type="caution">
    <text evidence="1">The sequence shown here is derived from an EMBL/GenBank/DDBJ whole genome shotgun (WGS) entry which is preliminary data.</text>
</comment>
<dbReference type="Proteomes" id="UP001595945">
    <property type="component" value="Unassembled WGS sequence"/>
</dbReference>
<organism evidence="1 2">
    <name type="scientific">Halorussus aquaticus</name>
    <dbReference type="NCBI Taxonomy" id="2953748"/>
    <lineage>
        <taxon>Archaea</taxon>
        <taxon>Methanobacteriati</taxon>
        <taxon>Methanobacteriota</taxon>
        <taxon>Stenosarchaea group</taxon>
        <taxon>Halobacteria</taxon>
        <taxon>Halobacteriales</taxon>
        <taxon>Haladaptataceae</taxon>
        <taxon>Halorussus</taxon>
    </lineage>
</organism>
<evidence type="ECO:0000313" key="1">
    <source>
        <dbReference type="EMBL" id="MFC4824747.1"/>
    </source>
</evidence>
<protein>
    <submittedName>
        <fullName evidence="1">Ornithine cyclodeaminase family protein</fullName>
    </submittedName>
</protein>
<evidence type="ECO:0000313" key="2">
    <source>
        <dbReference type="Proteomes" id="UP001595945"/>
    </source>
</evidence>
<dbReference type="EMBL" id="JBHSHT010000001">
    <property type="protein sequence ID" value="MFC4824747.1"/>
    <property type="molecule type" value="Genomic_DNA"/>
</dbReference>
<dbReference type="AlphaFoldDB" id="A0ABD5Q1X1"/>
<dbReference type="RefSeq" id="WP_254269532.1">
    <property type="nucleotide sequence ID" value="NZ_CP100400.1"/>
</dbReference>
<reference evidence="1 2" key="1">
    <citation type="journal article" date="2019" name="Int. J. Syst. Evol. Microbiol.">
        <title>The Global Catalogue of Microorganisms (GCM) 10K type strain sequencing project: providing services to taxonomists for standard genome sequencing and annotation.</title>
        <authorList>
            <consortium name="The Broad Institute Genomics Platform"/>
            <consortium name="The Broad Institute Genome Sequencing Center for Infectious Disease"/>
            <person name="Wu L."/>
            <person name="Ma J."/>
        </authorList>
    </citation>
    <scope>NUCLEOTIDE SEQUENCE [LARGE SCALE GENOMIC DNA]</scope>
    <source>
        <strain evidence="1 2">XZYJ18</strain>
    </source>
</reference>
<name>A0ABD5Q1X1_9EURY</name>
<dbReference type="GeneID" id="73044555"/>
<accession>A0ABD5Q1X1</accession>
<dbReference type="InterPro" id="IPR036291">
    <property type="entry name" value="NAD(P)-bd_dom_sf"/>
</dbReference>
<dbReference type="InterPro" id="IPR003462">
    <property type="entry name" value="ODC_Mu_crystall"/>
</dbReference>
<dbReference type="PANTHER" id="PTHR13812:SF19">
    <property type="entry name" value="KETIMINE REDUCTASE MU-CRYSTALLIN"/>
    <property type="match status" value="1"/>
</dbReference>
<dbReference type="Pfam" id="PF02423">
    <property type="entry name" value="OCD_Mu_crystall"/>
    <property type="match status" value="1"/>
</dbReference>
<dbReference type="InterPro" id="IPR023401">
    <property type="entry name" value="ODC_N"/>
</dbReference>
<dbReference type="Gene3D" id="3.30.1780.10">
    <property type="entry name" value="ornithine cyclodeaminase, domain 1"/>
    <property type="match status" value="1"/>
</dbReference>
<sequence length="332" mass="33979">MVRILSDSQVADCLDLRDLLTVVREAFVKQGRGEVERPDRPHFPVGAGLDGPDPAGTGLVMPAYLHGAAFYATKLVGVHEGNAERGLPTVNAQIALTEAGTGLPAAYLAGTRITNARTGCIGGLAAAELAVTPAPDSGLTLALVGAGTQARWQARAIAAATDLESVRVYSPSDSKEDCVADLCEELDLPADAIVTADSPEDAVRGADVVVTATTATEPVFPGGALDPGTLVVAVGAYTAEMRELDAETFERASRVFADVPEEVAETGDALGADLAADDLVAFSAALEGRTGRDSDDDILVVESVGTAVLDAAAAEYVFEEAEQSGVGTAVSL</sequence>
<keyword evidence="2" id="KW-1185">Reference proteome</keyword>
<dbReference type="PANTHER" id="PTHR13812">
    <property type="entry name" value="KETIMINE REDUCTASE MU-CRYSTALLIN"/>
    <property type="match status" value="1"/>
</dbReference>
<dbReference type="SUPFAM" id="SSF51735">
    <property type="entry name" value="NAD(P)-binding Rossmann-fold domains"/>
    <property type="match status" value="1"/>
</dbReference>
<gene>
    <name evidence="1" type="ORF">ACFO9K_10795</name>
</gene>
<proteinExistence type="predicted"/>